<dbReference type="EC" id="2.3.1.47" evidence="5"/>
<evidence type="ECO:0000256" key="2">
    <source>
        <dbReference type="ARBA" id="ARBA00022679"/>
    </source>
</evidence>
<dbReference type="Gene3D" id="3.90.1150.10">
    <property type="entry name" value="Aspartate Aminotransferase, domain 1"/>
    <property type="match status" value="1"/>
</dbReference>
<accession>A0A432Z806</accession>
<dbReference type="Gene3D" id="3.40.640.10">
    <property type="entry name" value="Type I PLP-dependent aspartate aminotransferase-like (Major domain)"/>
    <property type="match status" value="1"/>
</dbReference>
<comment type="caution">
    <text evidence="5">The sequence shown here is derived from an EMBL/GenBank/DDBJ whole genome shotgun (WGS) entry which is preliminary data.</text>
</comment>
<evidence type="ECO:0000259" key="4">
    <source>
        <dbReference type="Pfam" id="PF00155"/>
    </source>
</evidence>
<dbReference type="SUPFAM" id="SSF53383">
    <property type="entry name" value="PLP-dependent transferases"/>
    <property type="match status" value="1"/>
</dbReference>
<keyword evidence="2 5" id="KW-0808">Transferase</keyword>
<evidence type="ECO:0000313" key="5">
    <source>
        <dbReference type="EMBL" id="RUO73971.1"/>
    </source>
</evidence>
<feature type="domain" description="Aminotransferase class I/classII large" evidence="4">
    <location>
        <begin position="43"/>
        <end position="381"/>
    </location>
</feature>
<reference evidence="6" key="1">
    <citation type="journal article" date="2018" name="Front. Microbiol.">
        <title>Genome-Based Analysis Reveals the Taxonomy and Diversity of the Family Idiomarinaceae.</title>
        <authorList>
            <person name="Liu Y."/>
            <person name="Lai Q."/>
            <person name="Shao Z."/>
        </authorList>
    </citation>
    <scope>NUCLEOTIDE SEQUENCE [LARGE SCALE GENOMIC DNA]</scope>
    <source>
        <strain evidence="6">c121</strain>
    </source>
</reference>
<dbReference type="AlphaFoldDB" id="A0A432Z806"/>
<dbReference type="PANTHER" id="PTHR13693:SF100">
    <property type="entry name" value="8-AMINO-7-OXONONANOATE SYNTHASE"/>
    <property type="match status" value="1"/>
</dbReference>
<dbReference type="Proteomes" id="UP000287022">
    <property type="component" value="Unassembled WGS sequence"/>
</dbReference>
<keyword evidence="6" id="KW-1185">Reference proteome</keyword>
<gene>
    <name evidence="5" type="ORF">CWI80_01000</name>
</gene>
<comment type="cofactor">
    <cofactor evidence="1">
        <name>pyridoxal 5'-phosphate</name>
        <dbReference type="ChEBI" id="CHEBI:597326"/>
    </cofactor>
</comment>
<keyword evidence="5" id="KW-0012">Acyltransferase</keyword>
<dbReference type="InterPro" id="IPR015422">
    <property type="entry name" value="PyrdxlP-dep_Trfase_small"/>
</dbReference>
<dbReference type="InterPro" id="IPR050087">
    <property type="entry name" value="AON_synthase_class-II"/>
</dbReference>
<dbReference type="PANTHER" id="PTHR13693">
    <property type="entry name" value="CLASS II AMINOTRANSFERASE/8-AMINO-7-OXONONANOATE SYNTHASE"/>
    <property type="match status" value="1"/>
</dbReference>
<dbReference type="InterPro" id="IPR004839">
    <property type="entry name" value="Aminotransferase_I/II_large"/>
</dbReference>
<dbReference type="InterPro" id="IPR015421">
    <property type="entry name" value="PyrdxlP-dep_Trfase_major"/>
</dbReference>
<dbReference type="GO" id="GO:0009102">
    <property type="term" value="P:biotin biosynthetic process"/>
    <property type="evidence" value="ECO:0007669"/>
    <property type="project" value="TreeGrafter"/>
</dbReference>
<organism evidence="5 6">
    <name type="scientific">Pseudidiomarina sediminum</name>
    <dbReference type="NCBI Taxonomy" id="431675"/>
    <lineage>
        <taxon>Bacteria</taxon>
        <taxon>Pseudomonadati</taxon>
        <taxon>Pseudomonadota</taxon>
        <taxon>Gammaproteobacteria</taxon>
        <taxon>Alteromonadales</taxon>
        <taxon>Idiomarinaceae</taxon>
        <taxon>Pseudidiomarina</taxon>
    </lineage>
</organism>
<name>A0A432Z806_9GAMM</name>
<dbReference type="STRING" id="1122124.GCA_000423165_01196"/>
<protein>
    <submittedName>
        <fullName evidence="5">8-amino-7-oxononanoate synthase</fullName>
        <ecNumber evidence="5">2.3.1.47</ecNumber>
    </submittedName>
</protein>
<keyword evidence="3" id="KW-0663">Pyridoxal phosphate</keyword>
<evidence type="ECO:0000313" key="6">
    <source>
        <dbReference type="Proteomes" id="UP000287022"/>
    </source>
</evidence>
<proteinExistence type="predicted"/>
<dbReference type="Pfam" id="PF00155">
    <property type="entry name" value="Aminotran_1_2"/>
    <property type="match status" value="1"/>
</dbReference>
<sequence>MTHPAVEQVMAEALALREQQQRQRSLQVLQPVSAREVHDGTRHYLNFSSNDYLGLSHHAQVLGAFQQARLTGSRGSPLVTGYTDAHHYLAAQLAELLGREKVVLFSSAFAANHGVLATVGKFYRQLWLDRLAHASLLQGAQQRNIRWRRFAHQKFHLCADAITQTEAPQLLVTESVFSMDGDALDTNGLQHMLDQHPQLDAMIDDAHGFGVMGAHGLSIAEQFEQRDVGILSLAFGKACGVAGGAIATDANLAEFLINFCPEYIYSTAMPPAQAAAISAAVKVIVSAEGHQLRQRLSENVALFRSLCRQLGLPVRGGEQAIQTLIVGEDAHALQLSDELRQQGCWCSAIRPPTVPDGMARLRITLTAMHQRQDIAALVNALARAWQESL</sequence>
<dbReference type="InterPro" id="IPR015424">
    <property type="entry name" value="PyrdxlP-dep_Trfase"/>
</dbReference>
<dbReference type="RefSeq" id="WP_051207176.1">
    <property type="nucleotide sequence ID" value="NZ_JAHVIQ010000001.1"/>
</dbReference>
<evidence type="ECO:0000256" key="3">
    <source>
        <dbReference type="ARBA" id="ARBA00022898"/>
    </source>
</evidence>
<dbReference type="GO" id="GO:0030170">
    <property type="term" value="F:pyridoxal phosphate binding"/>
    <property type="evidence" value="ECO:0007669"/>
    <property type="project" value="InterPro"/>
</dbReference>
<dbReference type="EMBL" id="PIQE01000001">
    <property type="protein sequence ID" value="RUO73971.1"/>
    <property type="molecule type" value="Genomic_DNA"/>
</dbReference>
<dbReference type="GO" id="GO:0008710">
    <property type="term" value="F:8-amino-7-oxononanoate synthase activity"/>
    <property type="evidence" value="ECO:0007669"/>
    <property type="project" value="UniProtKB-EC"/>
</dbReference>
<evidence type="ECO:0000256" key="1">
    <source>
        <dbReference type="ARBA" id="ARBA00001933"/>
    </source>
</evidence>